<proteinExistence type="predicted"/>
<evidence type="ECO:0008006" key="3">
    <source>
        <dbReference type="Google" id="ProtNLM"/>
    </source>
</evidence>
<dbReference type="PANTHER" id="PTHR19288">
    <property type="entry name" value="4-NITROPHENYLPHOSPHATASE-RELATED"/>
    <property type="match status" value="1"/>
</dbReference>
<dbReference type="GO" id="GO:0016791">
    <property type="term" value="F:phosphatase activity"/>
    <property type="evidence" value="ECO:0007669"/>
    <property type="project" value="TreeGrafter"/>
</dbReference>
<organism evidence="1 2">
    <name type="scientific">Halodesulfovibrio spirochaetisodalis</name>
    <dbReference type="NCBI Taxonomy" id="1560234"/>
    <lineage>
        <taxon>Bacteria</taxon>
        <taxon>Pseudomonadati</taxon>
        <taxon>Thermodesulfobacteriota</taxon>
        <taxon>Desulfovibrionia</taxon>
        <taxon>Desulfovibrionales</taxon>
        <taxon>Desulfovibrionaceae</taxon>
        <taxon>Halodesulfovibrio</taxon>
    </lineage>
</organism>
<comment type="caution">
    <text evidence="1">The sequence shown here is derived from an EMBL/GenBank/DDBJ whole genome shotgun (WGS) entry which is preliminary data.</text>
</comment>
<evidence type="ECO:0000313" key="1">
    <source>
        <dbReference type="EMBL" id="OBQ52377.1"/>
    </source>
</evidence>
<accession>A0A1B7XE15</accession>
<name>A0A1B7XE15_9BACT</name>
<evidence type="ECO:0000313" key="2">
    <source>
        <dbReference type="Proteomes" id="UP000091979"/>
    </source>
</evidence>
<dbReference type="PATRIC" id="fig|1560234.3.peg.273"/>
<dbReference type="AlphaFoldDB" id="A0A1B7XE15"/>
<dbReference type="Gene3D" id="3.40.50.1000">
    <property type="entry name" value="HAD superfamily/HAD-like"/>
    <property type="match status" value="2"/>
</dbReference>
<reference evidence="1 2" key="1">
    <citation type="submission" date="2015-01" db="EMBL/GenBank/DDBJ databases">
        <title>Desulfovibrio sp. JC271 draft genome sequence.</title>
        <authorList>
            <person name="Shivani Y."/>
            <person name="Subhash Y."/>
            <person name="Sasikala C."/>
            <person name="Ramana C.V."/>
        </authorList>
    </citation>
    <scope>NUCLEOTIDE SEQUENCE [LARGE SCALE GENOMIC DNA]</scope>
    <source>
        <strain evidence="1 2">JC271</strain>
    </source>
</reference>
<dbReference type="Pfam" id="PF13344">
    <property type="entry name" value="Hydrolase_6"/>
    <property type="match status" value="1"/>
</dbReference>
<gene>
    <name evidence="1" type="ORF">SP90_07290</name>
</gene>
<dbReference type="PANTHER" id="PTHR19288:SF46">
    <property type="entry name" value="HALOACID DEHALOGENASE-LIKE HYDROLASE DOMAIN-CONTAINING PROTEIN 2"/>
    <property type="match status" value="1"/>
</dbReference>
<dbReference type="Pfam" id="PF13242">
    <property type="entry name" value="Hydrolase_like"/>
    <property type="match status" value="1"/>
</dbReference>
<dbReference type="EMBL" id="JXMS01000010">
    <property type="protein sequence ID" value="OBQ52377.1"/>
    <property type="molecule type" value="Genomic_DNA"/>
</dbReference>
<dbReference type="STRING" id="1560234.SP90_07290"/>
<dbReference type="NCBIfam" id="TIGR01460">
    <property type="entry name" value="HAD-SF-IIA"/>
    <property type="match status" value="1"/>
</dbReference>
<protein>
    <recommendedName>
        <fullName evidence="3">HAD family hydrolase</fullName>
    </recommendedName>
</protein>
<dbReference type="RefSeq" id="WP_066854094.1">
    <property type="nucleotide sequence ID" value="NZ_JXMS01000010.1"/>
</dbReference>
<dbReference type="InterPro" id="IPR036412">
    <property type="entry name" value="HAD-like_sf"/>
</dbReference>
<keyword evidence="2" id="KW-1185">Reference proteome</keyword>
<dbReference type="SUPFAM" id="SSF56784">
    <property type="entry name" value="HAD-like"/>
    <property type="match status" value="1"/>
</dbReference>
<sequence>MKSSPTQLIDYSTYIFDLDGCIHFGNTVAEGAPELIHFLRKRKKRVLFLSNNSTHSPESINLMLNGMGITAAPEDIYLASSITARFIMEAHGESTLCVAGTDDLIETLRAQGHSIVPPESDTETDIFVLGRDLTFSFSRLKACANRILRGATFYACNCDNTHPSLDGGKEPETGAIAAAITAMTGNSPRTFGKPERYAYECIMEDFALEPDECLMIGDNPSTDIQGAHAAGIDACWLMLAAQPEILPDGTTHTYRTITDVYIAMQKQASE</sequence>
<dbReference type="Proteomes" id="UP000091979">
    <property type="component" value="Unassembled WGS sequence"/>
</dbReference>
<dbReference type="InterPro" id="IPR006357">
    <property type="entry name" value="HAD-SF_hydro_IIA"/>
</dbReference>
<dbReference type="GO" id="GO:0005737">
    <property type="term" value="C:cytoplasm"/>
    <property type="evidence" value="ECO:0007669"/>
    <property type="project" value="TreeGrafter"/>
</dbReference>
<dbReference type="InterPro" id="IPR023214">
    <property type="entry name" value="HAD_sf"/>
</dbReference>